<dbReference type="AlphaFoldDB" id="A0A840D4B8"/>
<evidence type="ECO:0000313" key="4">
    <source>
        <dbReference type="Proteomes" id="UP000560658"/>
    </source>
</evidence>
<feature type="domain" description="Transposase IS116/IS110/IS902 C-terminal" evidence="2">
    <location>
        <begin position="304"/>
        <end position="382"/>
    </location>
</feature>
<dbReference type="RefSeq" id="WP_183207893.1">
    <property type="nucleotide sequence ID" value="NZ_JACIER010000003.1"/>
</dbReference>
<evidence type="ECO:0000313" key="3">
    <source>
        <dbReference type="EMBL" id="MBB4043143.1"/>
    </source>
</evidence>
<dbReference type="Proteomes" id="UP000560658">
    <property type="component" value="Unassembled WGS sequence"/>
</dbReference>
<evidence type="ECO:0000259" key="2">
    <source>
        <dbReference type="Pfam" id="PF02371"/>
    </source>
</evidence>
<dbReference type="InterPro" id="IPR047650">
    <property type="entry name" value="Transpos_IS110"/>
</dbReference>
<comment type="caution">
    <text evidence="3">The sequence shown here is derived from an EMBL/GenBank/DDBJ whole genome shotgun (WGS) entry which is preliminary data.</text>
</comment>
<sequence length="450" mass="50866">MARNAKMIKSPDGNKLAIVNPDAAGIDIADTEMQVCVPEDRDGENNRRFGSFTCELTNIVSWLKECHITTVAMEATGIYYLSLFLKLQDAGIEVILVNPLDVKNLSGHKTDSADAEWLMLLHRYGLLKPCYQPGNAARQIRNLTRQRNNLLRSAEKQILYIQKSLELMNIKLSTVISDVTGLSGRRIISAILAGNRVLEYLASLAMSNCKASKEEIALSLEGTWDADLLFTLKQSIEAYDFFMKKITDCDQEIEKFLKLYQAQMDTNEENLVRYKRKKNSRSKNAPVIDIELYAFSVWGVNVFDIPGLKDTAVMQLIGELGHDFTEKFETAEKFSSWCNLVPNNKISGEKLLSSRIMKKKNIVGQIFRTAASPMARDKSEMGYYYRRMRAKSGALQANVATAHKIAKIFYTMVKTKHTYDSSKVGLVEKEITEKKIAKLERALARLRNVS</sequence>
<dbReference type="PANTHER" id="PTHR33055:SF13">
    <property type="entry name" value="TRANSPOSASE"/>
    <property type="match status" value="1"/>
</dbReference>
<dbReference type="GO" id="GO:0006313">
    <property type="term" value="P:DNA transposition"/>
    <property type="evidence" value="ECO:0007669"/>
    <property type="project" value="InterPro"/>
</dbReference>
<feature type="domain" description="Transposase IS110-like N-terminal" evidence="1">
    <location>
        <begin position="24"/>
        <end position="167"/>
    </location>
</feature>
<dbReference type="NCBIfam" id="NF033542">
    <property type="entry name" value="transpos_IS110"/>
    <property type="match status" value="1"/>
</dbReference>
<dbReference type="Pfam" id="PF01548">
    <property type="entry name" value="DEDD_Tnp_IS110"/>
    <property type="match status" value="1"/>
</dbReference>
<keyword evidence="4" id="KW-1185">Reference proteome</keyword>
<accession>A0A840D4B8</accession>
<name>A0A840D4B8_9BACE</name>
<organism evidence="3 4">
    <name type="scientific">Bacteroides reticulotermitis</name>
    <dbReference type="NCBI Taxonomy" id="1133319"/>
    <lineage>
        <taxon>Bacteria</taxon>
        <taxon>Pseudomonadati</taxon>
        <taxon>Bacteroidota</taxon>
        <taxon>Bacteroidia</taxon>
        <taxon>Bacteroidales</taxon>
        <taxon>Bacteroidaceae</taxon>
        <taxon>Bacteroides</taxon>
    </lineage>
</organism>
<proteinExistence type="predicted"/>
<dbReference type="EMBL" id="JACIER010000003">
    <property type="protein sequence ID" value="MBB4043143.1"/>
    <property type="molecule type" value="Genomic_DNA"/>
</dbReference>
<protein>
    <submittedName>
        <fullName evidence="3">Transposase</fullName>
    </submittedName>
</protein>
<evidence type="ECO:0000259" key="1">
    <source>
        <dbReference type="Pfam" id="PF01548"/>
    </source>
</evidence>
<dbReference type="PANTHER" id="PTHR33055">
    <property type="entry name" value="TRANSPOSASE FOR INSERTION SEQUENCE ELEMENT IS1111A"/>
    <property type="match status" value="1"/>
</dbReference>
<dbReference type="GO" id="GO:0003677">
    <property type="term" value="F:DNA binding"/>
    <property type="evidence" value="ECO:0007669"/>
    <property type="project" value="InterPro"/>
</dbReference>
<dbReference type="InterPro" id="IPR002525">
    <property type="entry name" value="Transp_IS110-like_N"/>
</dbReference>
<gene>
    <name evidence="3" type="ORF">GGR06_000910</name>
</gene>
<dbReference type="GO" id="GO:0004803">
    <property type="term" value="F:transposase activity"/>
    <property type="evidence" value="ECO:0007669"/>
    <property type="project" value="InterPro"/>
</dbReference>
<dbReference type="Pfam" id="PF02371">
    <property type="entry name" value="Transposase_20"/>
    <property type="match status" value="1"/>
</dbReference>
<reference evidence="3" key="1">
    <citation type="submission" date="2020-08" db="EMBL/GenBank/DDBJ databases">
        <title>Genomic Encyclopedia of Type Strains, Phase IV (KMG-IV): sequencing the most valuable type-strain genomes for metagenomic binning, comparative biology and taxonomic classification.</title>
        <authorList>
            <person name="Goeker M."/>
        </authorList>
    </citation>
    <scope>NUCLEOTIDE SEQUENCE [LARGE SCALE GENOMIC DNA]</scope>
    <source>
        <strain evidence="3">DSM 105720</strain>
    </source>
</reference>
<dbReference type="InterPro" id="IPR003346">
    <property type="entry name" value="Transposase_20"/>
</dbReference>